<dbReference type="AlphaFoldDB" id="A0A2G5E4P3"/>
<dbReference type="Gene3D" id="1.10.8.430">
    <property type="entry name" value="Helical domain of apoptotic protease-activating factors"/>
    <property type="match status" value="1"/>
</dbReference>
<dbReference type="Pfam" id="PF18052">
    <property type="entry name" value="Rx_N"/>
    <property type="match status" value="1"/>
</dbReference>
<evidence type="ECO:0000259" key="8">
    <source>
        <dbReference type="Pfam" id="PF23559"/>
    </source>
</evidence>
<dbReference type="InterPro" id="IPR041118">
    <property type="entry name" value="Rx_N"/>
</dbReference>
<dbReference type="GO" id="GO:0051707">
    <property type="term" value="P:response to other organism"/>
    <property type="evidence" value="ECO:0007669"/>
    <property type="project" value="UniProtKB-ARBA"/>
</dbReference>
<evidence type="ECO:0000259" key="6">
    <source>
        <dbReference type="Pfam" id="PF00931"/>
    </source>
</evidence>
<evidence type="ECO:0000259" key="10">
    <source>
        <dbReference type="Pfam" id="PF25019"/>
    </source>
</evidence>
<dbReference type="GO" id="GO:0005524">
    <property type="term" value="F:ATP binding"/>
    <property type="evidence" value="ECO:0007669"/>
    <property type="project" value="UniProtKB-KW"/>
</dbReference>
<dbReference type="FunFam" id="1.10.10.10:FF:000322">
    <property type="entry name" value="Probable disease resistance protein At1g63360"/>
    <property type="match status" value="1"/>
</dbReference>
<feature type="domain" description="Disease resistance protein winged helix" evidence="8">
    <location>
        <begin position="423"/>
        <end position="495"/>
    </location>
</feature>
<evidence type="ECO:0000313" key="12">
    <source>
        <dbReference type="Proteomes" id="UP000230069"/>
    </source>
</evidence>
<dbReference type="Pfam" id="PF25019">
    <property type="entry name" value="LRR_R13L1-DRL21"/>
    <property type="match status" value="1"/>
</dbReference>
<organism evidence="11 12">
    <name type="scientific">Aquilegia coerulea</name>
    <name type="common">Rocky mountain columbine</name>
    <dbReference type="NCBI Taxonomy" id="218851"/>
    <lineage>
        <taxon>Eukaryota</taxon>
        <taxon>Viridiplantae</taxon>
        <taxon>Streptophyta</taxon>
        <taxon>Embryophyta</taxon>
        <taxon>Tracheophyta</taxon>
        <taxon>Spermatophyta</taxon>
        <taxon>Magnoliopsida</taxon>
        <taxon>Ranunculales</taxon>
        <taxon>Ranunculaceae</taxon>
        <taxon>Thalictroideae</taxon>
        <taxon>Aquilegia</taxon>
    </lineage>
</organism>
<dbReference type="InterPro" id="IPR036388">
    <property type="entry name" value="WH-like_DNA-bd_sf"/>
</dbReference>
<accession>A0A2G5E4P3</accession>
<reference evidence="11 12" key="1">
    <citation type="submission" date="2017-09" db="EMBL/GenBank/DDBJ databases">
        <title>WGS assembly of Aquilegia coerulea Goldsmith.</title>
        <authorList>
            <person name="Hodges S."/>
            <person name="Kramer E."/>
            <person name="Nordborg M."/>
            <person name="Tomkins J."/>
            <person name="Borevitz J."/>
            <person name="Derieg N."/>
            <person name="Yan J."/>
            <person name="Mihaltcheva S."/>
            <person name="Hayes R.D."/>
            <person name="Rokhsar D."/>
        </authorList>
    </citation>
    <scope>NUCLEOTIDE SEQUENCE [LARGE SCALE GENOMIC DNA]</scope>
    <source>
        <strain evidence="12">cv. Goldsmith</strain>
    </source>
</reference>
<evidence type="ECO:0000259" key="7">
    <source>
        <dbReference type="Pfam" id="PF18052"/>
    </source>
</evidence>
<dbReference type="PANTHER" id="PTHR36766">
    <property type="entry name" value="PLANT BROAD-SPECTRUM MILDEW RESISTANCE PROTEIN RPW8"/>
    <property type="match status" value="1"/>
</dbReference>
<evidence type="ECO:0000313" key="11">
    <source>
        <dbReference type="EMBL" id="PIA50537.1"/>
    </source>
</evidence>
<dbReference type="InterPro" id="IPR002182">
    <property type="entry name" value="NB-ARC"/>
</dbReference>
<dbReference type="PANTHER" id="PTHR36766:SF48">
    <property type="entry name" value="DISEASE RESISTANCE PROTEIN RGA3"/>
    <property type="match status" value="1"/>
</dbReference>
<keyword evidence="2" id="KW-0677">Repeat</keyword>
<evidence type="ECO:0000256" key="1">
    <source>
        <dbReference type="ARBA" id="ARBA00022614"/>
    </source>
</evidence>
<name>A0A2G5E4P3_AQUCA</name>
<dbReference type="InterPro" id="IPR058922">
    <property type="entry name" value="WHD_DRP"/>
</dbReference>
<feature type="domain" description="Disease resistance R13L4/SHOC-2-like LRR" evidence="9">
    <location>
        <begin position="878"/>
        <end position="1015"/>
    </location>
</feature>
<dbReference type="InterPro" id="IPR027417">
    <property type="entry name" value="P-loop_NTPase"/>
</dbReference>
<evidence type="ECO:0000256" key="2">
    <source>
        <dbReference type="ARBA" id="ARBA00022737"/>
    </source>
</evidence>
<dbReference type="InterPro" id="IPR032675">
    <property type="entry name" value="LRR_dom_sf"/>
</dbReference>
<evidence type="ECO:0008006" key="13">
    <source>
        <dbReference type="Google" id="ProtNLM"/>
    </source>
</evidence>
<keyword evidence="4" id="KW-0611">Plant defense</keyword>
<protein>
    <recommendedName>
        <fullName evidence="13">NB-ARC domain-containing protein</fullName>
    </recommendedName>
</protein>
<sequence>MKIGDDEVVCTHQEPCSCFDNYGVGVCRLVSLTENTVATLKAVLLDAEDQHLNNHEVRTWLRKIKDAVYDADDVLDDFVIQALEKKVLIQQGSTIKMLHNFVSPSSNSVAFVMKMIRRIKDIREKLDEIAANRSKFHFTERFVDMRANSAEREQTHSFVLESEVFGRRMDKEKIVNMLLDTNEQEILPIIPIQGMGGIGKTTLAQLVYNDKKVEIFDLRIWICVSQDFDVEKIIKKILESVTKKECPNLEVDLLQFSLREQLEGKKFLLVLDDVWNENDEKWSKLKCLLIGGARGSRVIVTTRSEKVATIMGTISTYHLNGLSDDDCWNLFKERAFARQQNQAPTKFVVIGQEIVRKCGGVPLAAKALGSLMRFKTEDRDWIRVKNNGIWRLPQKENGILPALRLSYDHLPFYLRQCFAYCSIFPKGHRIEKEKLIQLWIAQEFIHSSTENEFLEDIGDEYVTELLWRSFFHEPVFDYYGNLVSFQMHDLVHDLAQSVAGIECAFADEGTKEDVLEGLRHLCFIGEFYTSQILAALRKTSILRTLVFQSNCPLFAHCAGGELSNFRSLRVLIMRDLDIWEIPSSLGNLKHLRYLEVYSKYIDALPKSVTKLISLQTLNLSRCYKLKELPRDVRKMINLRHIHVKNLSCMPSGLGQLTSLRTLPLFVVGKGRGCKLNELHGLVHLRGELAIQNLENVSSAKDSNYANLKGKHDLQILKLLWNDVSDKDIRTEETYVEVLTTLQPHVNLKILQLKGYLGSKFPYWLMEPLLPNLVEVSLTDCRKCQYLPPFGVLPSLQVLNLVRMDSLQFVEGSSVSGWFPSLRILSLKMIPKLEKWVTRSADDPLSLPCVVELRIYDCPKLTIMPMVPSLENLYVGKCNEKLCFSGTWHLTGLQSLQLRNCQNLRKMEGVDDLTSLHTLDIEMLPKLINLPESVQYLTTLQTLSISDCENLTALPEGLGNLKSLHKLKIWLCPMLESLPDGIQHLTELQSFKIEHCFSLKSWPSWLGNFTSLSYLSISDHKTNYSIFHSLFGCCRYRFDV</sequence>
<dbReference type="SUPFAM" id="SSF52047">
    <property type="entry name" value="RNI-like"/>
    <property type="match status" value="1"/>
</dbReference>
<dbReference type="Gene3D" id="3.80.10.10">
    <property type="entry name" value="Ribonuclease Inhibitor"/>
    <property type="match status" value="3"/>
</dbReference>
<keyword evidence="1" id="KW-0433">Leucine-rich repeat</keyword>
<dbReference type="Gene3D" id="1.10.10.10">
    <property type="entry name" value="Winged helix-like DNA-binding domain superfamily/Winged helix DNA-binding domain"/>
    <property type="match status" value="1"/>
</dbReference>
<dbReference type="InterPro" id="IPR042197">
    <property type="entry name" value="Apaf_helical"/>
</dbReference>
<dbReference type="SUPFAM" id="SSF52058">
    <property type="entry name" value="L domain-like"/>
    <property type="match status" value="1"/>
</dbReference>
<dbReference type="InterPro" id="IPR055414">
    <property type="entry name" value="LRR_R13L4/SHOC2-like"/>
</dbReference>
<keyword evidence="12" id="KW-1185">Reference proteome</keyword>
<dbReference type="Proteomes" id="UP000230069">
    <property type="component" value="Unassembled WGS sequence"/>
</dbReference>
<dbReference type="GO" id="GO:0006952">
    <property type="term" value="P:defense response"/>
    <property type="evidence" value="ECO:0007669"/>
    <property type="project" value="UniProtKB-KW"/>
</dbReference>
<dbReference type="OrthoDB" id="37484at2759"/>
<gene>
    <name evidence="11" type="ORF">AQUCO_01200006v1</name>
</gene>
<dbReference type="InParanoid" id="A0A2G5E4P3"/>
<dbReference type="GO" id="GO:0043531">
    <property type="term" value="F:ADP binding"/>
    <property type="evidence" value="ECO:0007669"/>
    <property type="project" value="InterPro"/>
</dbReference>
<dbReference type="Pfam" id="PF23559">
    <property type="entry name" value="WHD_DRP"/>
    <property type="match status" value="1"/>
</dbReference>
<dbReference type="InterPro" id="IPR056789">
    <property type="entry name" value="LRR_R13L1-DRL21"/>
</dbReference>
<proteinExistence type="predicted"/>
<keyword evidence="3" id="KW-0547">Nucleotide-binding</keyword>
<feature type="domain" description="R13L1/DRL21-like LRR repeat region" evidence="10">
    <location>
        <begin position="675"/>
        <end position="803"/>
    </location>
</feature>
<feature type="domain" description="Disease resistance N-terminal" evidence="7">
    <location>
        <begin position="26"/>
        <end position="90"/>
    </location>
</feature>
<dbReference type="Pfam" id="PF00931">
    <property type="entry name" value="NB-ARC"/>
    <property type="match status" value="1"/>
</dbReference>
<dbReference type="Gene3D" id="3.40.50.300">
    <property type="entry name" value="P-loop containing nucleotide triphosphate hydrolases"/>
    <property type="match status" value="1"/>
</dbReference>
<dbReference type="SUPFAM" id="SSF52540">
    <property type="entry name" value="P-loop containing nucleoside triphosphate hydrolases"/>
    <property type="match status" value="1"/>
</dbReference>
<dbReference type="PRINTS" id="PR00364">
    <property type="entry name" value="DISEASERSIST"/>
</dbReference>
<evidence type="ECO:0000259" key="9">
    <source>
        <dbReference type="Pfam" id="PF23598"/>
    </source>
</evidence>
<dbReference type="STRING" id="218851.A0A2G5E4P3"/>
<evidence type="ECO:0000256" key="5">
    <source>
        <dbReference type="ARBA" id="ARBA00022840"/>
    </source>
</evidence>
<keyword evidence="5" id="KW-0067">ATP-binding</keyword>
<evidence type="ECO:0000256" key="4">
    <source>
        <dbReference type="ARBA" id="ARBA00022821"/>
    </source>
</evidence>
<dbReference type="Pfam" id="PF23598">
    <property type="entry name" value="LRR_14"/>
    <property type="match status" value="1"/>
</dbReference>
<dbReference type="EMBL" id="KZ305029">
    <property type="protein sequence ID" value="PIA50537.1"/>
    <property type="molecule type" value="Genomic_DNA"/>
</dbReference>
<evidence type="ECO:0000256" key="3">
    <source>
        <dbReference type="ARBA" id="ARBA00022741"/>
    </source>
</evidence>
<feature type="domain" description="NB-ARC" evidence="6">
    <location>
        <begin position="170"/>
        <end position="339"/>
    </location>
</feature>
<dbReference type="FunFam" id="3.40.50.300:FF:001091">
    <property type="entry name" value="Probable disease resistance protein At1g61300"/>
    <property type="match status" value="1"/>
</dbReference>
<dbReference type="Gene3D" id="1.20.5.4130">
    <property type="match status" value="1"/>
</dbReference>